<name>A0A437AGW1_ARTFL</name>
<dbReference type="AlphaFoldDB" id="A0A437AGW1"/>
<dbReference type="RefSeq" id="XP_067495918.1">
    <property type="nucleotide sequence ID" value="XM_067629948.1"/>
</dbReference>
<organism evidence="2 3">
    <name type="scientific">Arthrobotrys flagrans</name>
    <name type="common">Nematode-trapping fungus</name>
    <name type="synonym">Trichothecium flagrans</name>
    <dbReference type="NCBI Taxonomy" id="97331"/>
    <lineage>
        <taxon>Eukaryota</taxon>
        <taxon>Fungi</taxon>
        <taxon>Dikarya</taxon>
        <taxon>Ascomycota</taxon>
        <taxon>Pezizomycotina</taxon>
        <taxon>Orbiliomycetes</taxon>
        <taxon>Orbiliales</taxon>
        <taxon>Orbiliaceae</taxon>
        <taxon>Arthrobotrys</taxon>
    </lineage>
</organism>
<dbReference type="OrthoDB" id="5409403at2759"/>
<keyword evidence="3" id="KW-1185">Reference proteome</keyword>
<dbReference type="Proteomes" id="UP000283090">
    <property type="component" value="Unassembled WGS sequence"/>
</dbReference>
<gene>
    <name evidence="2" type="ORF">DFL_001340</name>
</gene>
<accession>A0A437AGW1</accession>
<evidence type="ECO:0000313" key="3">
    <source>
        <dbReference type="Proteomes" id="UP000283090"/>
    </source>
</evidence>
<feature type="region of interest" description="Disordered" evidence="1">
    <location>
        <begin position="1"/>
        <end position="29"/>
    </location>
</feature>
<proteinExistence type="predicted"/>
<comment type="caution">
    <text evidence="2">The sequence shown here is derived from an EMBL/GenBank/DDBJ whole genome shotgun (WGS) entry which is preliminary data.</text>
</comment>
<dbReference type="VEuPathDB" id="FungiDB:DFL_001340"/>
<sequence>MASSDHPKYEEAKPASTNSSTASITQAARRVTGASEYFRNTILANVERLAGDAAIADEKERLARIGYQQMRGRSEEHTHTPPISDYPPETHHGQVHGTSMGATVPPGYVEPTKPGLKN</sequence>
<evidence type="ECO:0000256" key="1">
    <source>
        <dbReference type="SAM" id="MobiDB-lite"/>
    </source>
</evidence>
<dbReference type="GeneID" id="93583651"/>
<feature type="compositionally biased region" description="Polar residues" evidence="1">
    <location>
        <begin position="15"/>
        <end position="26"/>
    </location>
</feature>
<dbReference type="EMBL" id="SAEB01000001">
    <property type="protein sequence ID" value="RVD90374.1"/>
    <property type="molecule type" value="Genomic_DNA"/>
</dbReference>
<protein>
    <submittedName>
        <fullName evidence="2">Uncharacterized protein</fullName>
    </submittedName>
</protein>
<reference evidence="2 3" key="1">
    <citation type="submission" date="2019-01" db="EMBL/GenBank/DDBJ databases">
        <title>Intercellular communication is required for trap formation in the nematode-trapping fungus Duddingtonia flagrans.</title>
        <authorList>
            <person name="Youssar L."/>
            <person name="Wernet V."/>
            <person name="Hensel N."/>
            <person name="Hildebrandt H.-G."/>
            <person name="Fischer R."/>
        </authorList>
    </citation>
    <scope>NUCLEOTIDE SEQUENCE [LARGE SCALE GENOMIC DNA]</scope>
    <source>
        <strain evidence="2 3">CBS H-5679</strain>
    </source>
</reference>
<feature type="region of interest" description="Disordered" evidence="1">
    <location>
        <begin position="66"/>
        <end position="118"/>
    </location>
</feature>
<feature type="compositionally biased region" description="Basic and acidic residues" evidence="1">
    <location>
        <begin position="1"/>
        <end position="13"/>
    </location>
</feature>
<evidence type="ECO:0000313" key="2">
    <source>
        <dbReference type="EMBL" id="RVD90374.1"/>
    </source>
</evidence>